<evidence type="ECO:0000313" key="2">
    <source>
        <dbReference type="Proteomes" id="UP000039021"/>
    </source>
</evidence>
<name>A0A916L9P6_MYCTX</name>
<proteinExistence type="predicted"/>
<dbReference type="EMBL" id="CSBK01000467">
    <property type="protein sequence ID" value="COX43117.1"/>
    <property type="molecule type" value="Genomic_DNA"/>
</dbReference>
<gene>
    <name evidence="1" type="ORF">ERS007739_01280</name>
</gene>
<dbReference type="Proteomes" id="UP000039021">
    <property type="component" value="Unassembled WGS sequence"/>
</dbReference>
<accession>A0A916L9P6</accession>
<comment type="caution">
    <text evidence="1">The sequence shown here is derived from an EMBL/GenBank/DDBJ whole genome shotgun (WGS) entry which is preliminary data.</text>
</comment>
<dbReference type="AlphaFoldDB" id="A0A916L9P6"/>
<sequence>MITTLATASRLISMTMRKPTRSLDWSSMLEMPASLPSRTCSAIEVMKLSWLT</sequence>
<organism evidence="1 2">
    <name type="scientific">Mycobacterium tuberculosis</name>
    <dbReference type="NCBI Taxonomy" id="1773"/>
    <lineage>
        <taxon>Bacteria</taxon>
        <taxon>Bacillati</taxon>
        <taxon>Actinomycetota</taxon>
        <taxon>Actinomycetes</taxon>
        <taxon>Mycobacteriales</taxon>
        <taxon>Mycobacteriaceae</taxon>
        <taxon>Mycobacterium</taxon>
        <taxon>Mycobacterium tuberculosis complex</taxon>
    </lineage>
</organism>
<evidence type="ECO:0000313" key="1">
    <source>
        <dbReference type="EMBL" id="COX43117.1"/>
    </source>
</evidence>
<protein>
    <submittedName>
        <fullName evidence="1">Uncharacterized protein</fullName>
    </submittedName>
</protein>
<reference evidence="2" key="1">
    <citation type="submission" date="2015-03" db="EMBL/GenBank/DDBJ databases">
        <authorList>
            <consortium name="Pathogen Informatics"/>
        </authorList>
    </citation>
    <scope>NUCLEOTIDE SEQUENCE [LARGE SCALE GENOMIC DNA]</scope>
    <source>
        <strain evidence="2">N09902308</strain>
    </source>
</reference>